<name>A0ABV0EHC2_9BURK</name>
<gene>
    <name evidence="1" type="ORF">V6E02_06085</name>
</gene>
<dbReference type="EMBL" id="JBAJEX010000003">
    <property type="protein sequence ID" value="MEO1766779.1"/>
    <property type="molecule type" value="Genomic_DNA"/>
</dbReference>
<reference evidence="1 2" key="1">
    <citation type="submission" date="2024-02" db="EMBL/GenBank/DDBJ databases">
        <title>New thermophilic sulfur-oxidizing bacteria from a hot springs of the Uzon caldera (Kamchatka, Russia).</title>
        <authorList>
            <person name="Dukat A.M."/>
            <person name="Elcheninov A.G."/>
            <person name="Frolov E.N."/>
        </authorList>
    </citation>
    <scope>NUCLEOTIDE SEQUENCE [LARGE SCALE GENOMIC DNA]</scope>
    <source>
        <strain evidence="1 2">AK1</strain>
    </source>
</reference>
<dbReference type="Proteomes" id="UP001482231">
    <property type="component" value="Unassembled WGS sequence"/>
</dbReference>
<comment type="caution">
    <text evidence="1">The sequence shown here is derived from an EMBL/GenBank/DDBJ whole genome shotgun (WGS) entry which is preliminary data.</text>
</comment>
<accession>A0ABV0EHC2</accession>
<sequence>MRDAECVIASGGSYVNIVSTPRAMRAMGLRGKIVCEHFDGRRAYSVLAHRVIERVLGVLAELERK</sequence>
<evidence type="ECO:0000313" key="2">
    <source>
        <dbReference type="Proteomes" id="UP001482231"/>
    </source>
</evidence>
<organism evidence="1 2">
    <name type="scientific">Thiobacter aerophilum</name>
    <dbReference type="NCBI Taxonomy" id="3121275"/>
    <lineage>
        <taxon>Bacteria</taxon>
        <taxon>Pseudomonadati</taxon>
        <taxon>Pseudomonadota</taxon>
        <taxon>Betaproteobacteria</taxon>
        <taxon>Burkholderiales</taxon>
        <taxon>Thiobacteraceae</taxon>
        <taxon>Thiobacter</taxon>
    </lineage>
</organism>
<keyword evidence="2" id="KW-1185">Reference proteome</keyword>
<evidence type="ECO:0000313" key="1">
    <source>
        <dbReference type="EMBL" id="MEO1766779.1"/>
    </source>
</evidence>
<protein>
    <submittedName>
        <fullName evidence="1">Uncharacterized protein</fullName>
    </submittedName>
</protein>
<proteinExistence type="predicted"/>
<dbReference type="RefSeq" id="WP_347307886.1">
    <property type="nucleotide sequence ID" value="NZ_JBAJEX010000003.1"/>
</dbReference>